<dbReference type="Proteomes" id="UP000002173">
    <property type="component" value="Unassembled WGS sequence"/>
</dbReference>
<dbReference type="GO" id="GO:0005737">
    <property type="term" value="C:cytoplasm"/>
    <property type="evidence" value="ECO:0007669"/>
    <property type="project" value="UniProtKB-SubCell"/>
</dbReference>
<evidence type="ECO:0000313" key="4">
    <source>
        <dbReference type="EMBL" id="EDO06062.1"/>
    </source>
</evidence>
<dbReference type="GO" id="GO:0051879">
    <property type="term" value="F:Hsp90 protein binding"/>
    <property type="evidence" value="ECO:0007669"/>
    <property type="project" value="TreeGrafter"/>
</dbReference>
<dbReference type="InParanoid" id="A7AT01"/>
<evidence type="ECO:0000256" key="2">
    <source>
        <dbReference type="ARBA" id="ARBA00022490"/>
    </source>
</evidence>
<organism evidence="4 5">
    <name type="scientific">Babesia bovis</name>
    <dbReference type="NCBI Taxonomy" id="5865"/>
    <lineage>
        <taxon>Eukaryota</taxon>
        <taxon>Sar</taxon>
        <taxon>Alveolata</taxon>
        <taxon>Apicomplexa</taxon>
        <taxon>Aconoidasida</taxon>
        <taxon>Piroplasmida</taxon>
        <taxon>Babesiidae</taxon>
        <taxon>Babesia</taxon>
    </lineage>
</organism>
<comment type="subcellular location">
    <subcellularLocation>
        <location evidence="1">Cytoplasm</location>
    </subcellularLocation>
</comment>
<dbReference type="InterPro" id="IPR011990">
    <property type="entry name" value="TPR-like_helical_dom_sf"/>
</dbReference>
<reference evidence="4 5" key="1">
    <citation type="journal article" date="2007" name="PLoS Pathog.">
        <title>Genome sequence of Babesia bovis and comparative analysis of apicomplexan hemoprotozoa.</title>
        <authorList>
            <person name="Brayton K.A."/>
            <person name="Lau A.O.T."/>
            <person name="Herndon D.R."/>
            <person name="Hannick L."/>
            <person name="Kappmeyer L.S."/>
            <person name="Berens S.J."/>
            <person name="Bidwell S.L."/>
            <person name="Brown W.C."/>
            <person name="Crabtree J."/>
            <person name="Fadrosh D."/>
            <person name="Feldblum T."/>
            <person name="Forberger H.A."/>
            <person name="Haas B.J."/>
            <person name="Howell J.M."/>
            <person name="Khouri H."/>
            <person name="Koo H."/>
            <person name="Mann D.J."/>
            <person name="Norimine J."/>
            <person name="Paulsen I.T."/>
            <person name="Radune D."/>
            <person name="Ren Q."/>
            <person name="Smith R.K. Jr."/>
            <person name="Suarez C.E."/>
            <person name="White O."/>
            <person name="Wortman J.R."/>
            <person name="Knowles D.P. Jr."/>
            <person name="McElwain T.F."/>
            <person name="Nene V.M."/>
        </authorList>
    </citation>
    <scope>NUCLEOTIDE SEQUENCE [LARGE SCALE GENOMIC DNA]</scope>
    <source>
        <strain evidence="4">T2Bo</strain>
    </source>
</reference>
<dbReference type="eggNOG" id="KOG4151">
    <property type="taxonomic scope" value="Eukaryota"/>
</dbReference>
<dbReference type="VEuPathDB" id="PiroplasmaDB:BBOV_II001030"/>
<keyword evidence="2" id="KW-0963">Cytoplasm</keyword>
<protein>
    <submittedName>
        <fullName evidence="4">Uncharacterized protein</fullName>
    </submittedName>
</protein>
<sequence>MDDNVGKFSESKIEQILADLPRLEDAKKNANELYGDGKYDEAWAAYLTLIIDILGNQDLANDLKNLTEAVKSARIRDERLSPFLGTLLSNAALCKYRNKNLEDAIMLWQTCLCVDENNYKAAYQLSQCYIQRKEYGNAMNFIRRCQTIADATSMDTSRSLPHTRLLDEVVHGINRENAEVGSSEYCEKLLNAVEAGEDIMENLSKLDSMSKEEIAMRRIVPRLVKILAEKSDVLEHLQLHAYLWISLHLLYQNVEKYTEIELLKQLESALDEYGLDLVQYAKDVVMAIESNPSLGDPLKSVAFQFARCCFDIGTSSGLEAIVTILDRSTGDEIGRILSCVWQFFIRPRVSEKKPLDPRFTEIVERLLLSLASAADVNCSEERQEQMERCIVPILLMKNVRYEITQDIMNDMFKRLLNKFLSTSFFGTKTLQLPWYVLMRCLHLSNKSFFKEYILESNTIPVMLDNYIKNRPKVRHTARMRVNMSETMVFCLDYVELRPIFIDCLIDRRSIFEYLRGDVDLAKFLKEIISHDELIEQYCKSGKYTFTDKPSTDYGILIQEYKLLILAKMTIHSSSLAKDIFDVFALVSVIPLTLAVAMMDGRRLDVMIDALTFISLHGKSKNGDVVPLLQPLIRWAESSPLCVGKTMYMVCQILVNLTRSRKHRQWFNRDESHGDMFDDEQIESIRQAFEKLPAASKPATNGEYDEGSEEEANIARRDMIALHDEIAKVIIRIARRALADAPEDSGVVTQTLVLETLHYLTFPPENRITMRAAGAMRCFLNAYISDSHKDSRRIKYFAQSMAHICYASDPKTLKYSDAQDAAGPMVKLLSDDSELLQYEAALGLTNLLLVDENIRSRLWKMGCWDALGNLLSSDNSQLKAACLEGWCNMASGEGNVQGHLYYKLAEQWDKALKSISKTGTYCCDTVWEAEEEEGKYKDIKESPLIDVYDINVLFMFASDDSDLRSAKASSGALAYLSHDLRVARHLPICTKFTLIIQAADKMDDRDIMERILTIFSCVMQGQLDGGPRVVKRHVADAKRQLLDCIDRNYAKIERLGLTELADEVRSHHSDVTNDVVA</sequence>
<dbReference type="InterPro" id="IPR016024">
    <property type="entry name" value="ARM-type_fold"/>
</dbReference>
<dbReference type="PANTHER" id="PTHR45994:SF1">
    <property type="entry name" value="FI21225P1"/>
    <property type="match status" value="1"/>
</dbReference>
<keyword evidence="5" id="KW-1185">Reference proteome</keyword>
<gene>
    <name evidence="4" type="ORF">BBOV_II001030</name>
</gene>
<evidence type="ECO:0000256" key="3">
    <source>
        <dbReference type="SAM" id="Coils"/>
    </source>
</evidence>
<dbReference type="Gene3D" id="1.25.10.10">
    <property type="entry name" value="Leucine-rich Repeat Variant"/>
    <property type="match status" value="1"/>
</dbReference>
<reference evidence="5" key="3">
    <citation type="journal article" date="2021" name="Int. J. Parasitol.">
        <title>Comparative analysis of gene expression between Babesia bovis blood stages and kinetes allowed by improved genome annotation.</title>
        <authorList>
            <person name="Ueti M.W."/>
            <person name="Johnson W.C."/>
            <person name="Kappmeyer L.S."/>
            <person name="Herndon D.R."/>
            <person name="Mousel M.R."/>
            <person name="Reif K.E."/>
            <person name="Taus N.S."/>
            <person name="Ifeonu O.O."/>
            <person name="Silva J.C."/>
            <person name="Suarez C.E."/>
            <person name="Brayton K.A."/>
        </authorList>
    </citation>
    <scope>NUCLEOTIDE SEQUENCE [LARGE SCALE GENOMIC DNA]</scope>
</reference>
<dbReference type="OMA" id="NDLIYEC"/>
<keyword evidence="3" id="KW-0175">Coiled coil</keyword>
<feature type="coiled-coil region" evidence="3">
    <location>
        <begin position="13"/>
        <end position="76"/>
    </location>
</feature>
<evidence type="ECO:0000313" key="5">
    <source>
        <dbReference type="Proteomes" id="UP000002173"/>
    </source>
</evidence>
<proteinExistence type="predicted"/>
<dbReference type="GeneID" id="5477855"/>
<dbReference type="STRING" id="5865.A7AT01"/>
<dbReference type="KEGG" id="bbo:BBOV_II001030"/>
<evidence type="ECO:0000256" key="1">
    <source>
        <dbReference type="ARBA" id="ARBA00004496"/>
    </source>
</evidence>
<dbReference type="InterPro" id="IPR011989">
    <property type="entry name" value="ARM-like"/>
</dbReference>
<dbReference type="PANTHER" id="PTHR45994">
    <property type="entry name" value="FI21225P1"/>
    <property type="match status" value="1"/>
</dbReference>
<name>A7AT01_BABBO</name>
<dbReference type="SUPFAM" id="SSF48452">
    <property type="entry name" value="TPR-like"/>
    <property type="match status" value="1"/>
</dbReference>
<dbReference type="Gene3D" id="1.25.40.10">
    <property type="entry name" value="Tetratricopeptide repeat domain"/>
    <property type="match status" value="1"/>
</dbReference>
<accession>A7AT01</accession>
<dbReference type="EMBL" id="AAXT01000003">
    <property type="protein sequence ID" value="EDO06062.1"/>
    <property type="molecule type" value="Genomic_DNA"/>
</dbReference>
<dbReference type="AlphaFoldDB" id="A7AT01"/>
<reference evidence="5" key="2">
    <citation type="journal article" date="2020" name="Data Brief">
        <title>Transcriptome dataset of Babesia bovis life stages within vertebrate and invertebrate hosts.</title>
        <authorList>
            <person name="Ueti M.W."/>
            <person name="Johnson W.C."/>
            <person name="Kappmeyer L.S."/>
            <person name="Herndon D.R."/>
            <person name="Mousel M.R."/>
            <person name="Reif K.E."/>
            <person name="Taus N.S."/>
            <person name="Ifeonu O.O."/>
            <person name="Silva J.C."/>
            <person name="Suarez C.E."/>
            <person name="Brayton K.A."/>
        </authorList>
    </citation>
    <scope>NUCLEOTIDE SEQUENCE [LARGE SCALE GENOMIC DNA]</scope>
</reference>
<dbReference type="SUPFAM" id="SSF48371">
    <property type="entry name" value="ARM repeat"/>
    <property type="match status" value="1"/>
</dbReference>
<comment type="caution">
    <text evidence="4">The sequence shown here is derived from an EMBL/GenBank/DDBJ whole genome shotgun (WGS) entry which is preliminary data.</text>
</comment>
<dbReference type="RefSeq" id="XP_001609630.1">
    <property type="nucleotide sequence ID" value="XM_001609580.1"/>
</dbReference>